<evidence type="ECO:0000313" key="2">
    <source>
        <dbReference type="Proteomes" id="UP000053989"/>
    </source>
</evidence>
<feature type="non-terminal residue" evidence="1">
    <location>
        <position position="1"/>
    </location>
</feature>
<proteinExistence type="predicted"/>
<keyword evidence="2" id="KW-1185">Reference proteome</keyword>
<reference evidence="2" key="2">
    <citation type="submission" date="2015-01" db="EMBL/GenBank/DDBJ databases">
        <title>Evolutionary Origins and Diversification of the Mycorrhizal Mutualists.</title>
        <authorList>
            <consortium name="DOE Joint Genome Institute"/>
            <consortium name="Mycorrhizal Genomics Consortium"/>
            <person name="Kohler A."/>
            <person name="Kuo A."/>
            <person name="Nagy L.G."/>
            <person name="Floudas D."/>
            <person name="Copeland A."/>
            <person name="Barry K.W."/>
            <person name="Cichocki N."/>
            <person name="Veneault-Fourrey C."/>
            <person name="LaButti K."/>
            <person name="Lindquist E.A."/>
            <person name="Lipzen A."/>
            <person name="Lundell T."/>
            <person name="Morin E."/>
            <person name="Murat C."/>
            <person name="Riley R."/>
            <person name="Ohm R."/>
            <person name="Sun H."/>
            <person name="Tunlid A."/>
            <person name="Henrissat B."/>
            <person name="Grigoriev I.V."/>
            <person name="Hibbett D.S."/>
            <person name="Martin F."/>
        </authorList>
    </citation>
    <scope>NUCLEOTIDE SEQUENCE [LARGE SCALE GENOMIC DNA]</scope>
    <source>
        <strain evidence="2">Foug A</strain>
    </source>
</reference>
<reference evidence="1 2" key="1">
    <citation type="submission" date="2014-04" db="EMBL/GenBank/DDBJ databases">
        <authorList>
            <consortium name="DOE Joint Genome Institute"/>
            <person name="Kuo A."/>
            <person name="Kohler A."/>
            <person name="Nagy L.G."/>
            <person name="Floudas D."/>
            <person name="Copeland A."/>
            <person name="Barry K.W."/>
            <person name="Cichocki N."/>
            <person name="Veneault-Fourrey C."/>
            <person name="LaButti K."/>
            <person name="Lindquist E.A."/>
            <person name="Lipzen A."/>
            <person name="Lundell T."/>
            <person name="Morin E."/>
            <person name="Murat C."/>
            <person name="Sun H."/>
            <person name="Tunlid A."/>
            <person name="Henrissat B."/>
            <person name="Grigoriev I.V."/>
            <person name="Hibbett D.S."/>
            <person name="Martin F."/>
            <person name="Nordberg H.P."/>
            <person name="Cantor M.N."/>
            <person name="Hua S.X."/>
        </authorList>
    </citation>
    <scope>NUCLEOTIDE SEQUENCE [LARGE SCALE GENOMIC DNA]</scope>
    <source>
        <strain evidence="1 2">Foug A</strain>
    </source>
</reference>
<feature type="non-terminal residue" evidence="1">
    <location>
        <position position="182"/>
    </location>
</feature>
<dbReference type="EMBL" id="KN822019">
    <property type="protein sequence ID" value="KIM66092.1"/>
    <property type="molecule type" value="Genomic_DNA"/>
</dbReference>
<protein>
    <submittedName>
        <fullName evidence="1">Uncharacterized protein</fullName>
    </submittedName>
</protein>
<dbReference type="InParanoid" id="A0A0C3AMB4"/>
<dbReference type="AlphaFoldDB" id="A0A0C3AMB4"/>
<name>A0A0C3AMB4_9AGAM</name>
<dbReference type="Proteomes" id="UP000053989">
    <property type="component" value="Unassembled WGS sequence"/>
</dbReference>
<sequence>LPARFQDLLPTPPVPVLPVAVEQPSIIRWVILHVFDSFHTQFNLWGIAHKYQHHPSHDPDAFLSTKDLSNFTRSALEQVGHDPSARQEGLSPLRDNHAPPWPWANMLIWQVMNWRLTGSAQKSSAEVNHLVHEVIQAEDFNILELDGFNAHTETSRLDAAERVLPEDDPFGIDQWKTTNIEI</sequence>
<accession>A0A0C3AMB4</accession>
<dbReference type="OrthoDB" id="3208495at2759"/>
<evidence type="ECO:0000313" key="1">
    <source>
        <dbReference type="EMBL" id="KIM66092.1"/>
    </source>
</evidence>
<organism evidence="1 2">
    <name type="scientific">Scleroderma citrinum Foug A</name>
    <dbReference type="NCBI Taxonomy" id="1036808"/>
    <lineage>
        <taxon>Eukaryota</taxon>
        <taxon>Fungi</taxon>
        <taxon>Dikarya</taxon>
        <taxon>Basidiomycota</taxon>
        <taxon>Agaricomycotina</taxon>
        <taxon>Agaricomycetes</taxon>
        <taxon>Agaricomycetidae</taxon>
        <taxon>Boletales</taxon>
        <taxon>Sclerodermatineae</taxon>
        <taxon>Sclerodermataceae</taxon>
        <taxon>Scleroderma</taxon>
    </lineage>
</organism>
<gene>
    <name evidence="1" type="ORF">SCLCIDRAFT_96636</name>
</gene>
<dbReference type="HOGENOM" id="CLU_065856_1_0_1"/>